<dbReference type="EMBL" id="CP064786">
    <property type="protein sequence ID" value="QSG01914.1"/>
    <property type="molecule type" value="Genomic_DNA"/>
</dbReference>
<keyword evidence="8" id="KW-1185">Reference proteome</keyword>
<organism evidence="7 8">
    <name type="scientific">Natranaeroarchaeum sulfidigenes</name>
    <dbReference type="NCBI Taxonomy" id="2784880"/>
    <lineage>
        <taxon>Archaea</taxon>
        <taxon>Methanobacteriati</taxon>
        <taxon>Methanobacteriota</taxon>
        <taxon>Stenosarchaea group</taxon>
        <taxon>Halobacteria</taxon>
        <taxon>Halobacteriales</taxon>
        <taxon>Natronoarchaeaceae</taxon>
        <taxon>Natranaeroarchaeum</taxon>
    </lineage>
</organism>
<dbReference type="KEGG" id="hara:AArcS_0689"/>
<dbReference type="RefSeq" id="WP_238479020.1">
    <property type="nucleotide sequence ID" value="NZ_CP064786.1"/>
</dbReference>
<evidence type="ECO:0000256" key="1">
    <source>
        <dbReference type="ARBA" id="ARBA00004141"/>
    </source>
</evidence>
<dbReference type="Gene3D" id="1.20.1540.10">
    <property type="entry name" value="Rhomboid-like"/>
    <property type="match status" value="1"/>
</dbReference>
<proteinExistence type="predicted"/>
<evidence type="ECO:0000256" key="5">
    <source>
        <dbReference type="SAM" id="Phobius"/>
    </source>
</evidence>
<feature type="transmembrane region" description="Helical" evidence="5">
    <location>
        <begin position="290"/>
        <end position="309"/>
    </location>
</feature>
<feature type="transmembrane region" description="Helical" evidence="5">
    <location>
        <begin position="171"/>
        <end position="194"/>
    </location>
</feature>
<evidence type="ECO:0000313" key="8">
    <source>
        <dbReference type="Proteomes" id="UP000663586"/>
    </source>
</evidence>
<evidence type="ECO:0000256" key="4">
    <source>
        <dbReference type="ARBA" id="ARBA00023136"/>
    </source>
</evidence>
<dbReference type="InterPro" id="IPR022764">
    <property type="entry name" value="Peptidase_S54_rhomboid_dom"/>
</dbReference>
<dbReference type="Proteomes" id="UP000663586">
    <property type="component" value="Chromosome"/>
</dbReference>
<feature type="transmembrane region" description="Helical" evidence="5">
    <location>
        <begin position="140"/>
        <end position="164"/>
    </location>
</feature>
<protein>
    <submittedName>
        <fullName evidence="7">Membrane associated serine protease</fullName>
    </submittedName>
</protein>
<dbReference type="Pfam" id="PF01694">
    <property type="entry name" value="Rhomboid"/>
    <property type="match status" value="1"/>
</dbReference>
<evidence type="ECO:0000256" key="3">
    <source>
        <dbReference type="ARBA" id="ARBA00022989"/>
    </source>
</evidence>
<gene>
    <name evidence="7" type="primary">glpG</name>
    <name evidence="7" type="ORF">AArcS_0689</name>
</gene>
<reference evidence="7" key="1">
    <citation type="submission" date="2020-11" db="EMBL/GenBank/DDBJ databases">
        <title>Carbohydrate-dependent, anaerobic sulfur respiration: A novel catabolism in halophilic archaea.</title>
        <authorList>
            <person name="Sorokin D.Y."/>
            <person name="Messina E."/>
            <person name="Smedile F."/>
            <person name="La Cono V."/>
            <person name="Hallsworth J.E."/>
            <person name="Yakimov M.M."/>
        </authorList>
    </citation>
    <scope>NUCLEOTIDE SEQUENCE</scope>
    <source>
        <strain evidence="7">AArc-S</strain>
    </source>
</reference>
<dbReference type="GO" id="GO:0004252">
    <property type="term" value="F:serine-type endopeptidase activity"/>
    <property type="evidence" value="ECO:0007669"/>
    <property type="project" value="InterPro"/>
</dbReference>
<evidence type="ECO:0000259" key="6">
    <source>
        <dbReference type="Pfam" id="PF01694"/>
    </source>
</evidence>
<evidence type="ECO:0000256" key="2">
    <source>
        <dbReference type="ARBA" id="ARBA00022692"/>
    </source>
</evidence>
<feature type="transmembrane region" description="Helical" evidence="5">
    <location>
        <begin position="259"/>
        <end position="278"/>
    </location>
</feature>
<dbReference type="SUPFAM" id="SSF144091">
    <property type="entry name" value="Rhomboid-like"/>
    <property type="match status" value="1"/>
</dbReference>
<comment type="subcellular location">
    <subcellularLocation>
        <location evidence="1">Membrane</location>
        <topology evidence="1">Multi-pass membrane protein</topology>
    </subcellularLocation>
</comment>
<dbReference type="GO" id="GO:0006508">
    <property type="term" value="P:proteolysis"/>
    <property type="evidence" value="ECO:0007669"/>
    <property type="project" value="UniProtKB-KW"/>
</dbReference>
<sequence>MVLPSWALGGSLVFVFAIALGAVVYLDRPGGRWGRRVRSRLLLGIPWGTLVSIIFVLSVYLFLQDGLSNWSDPLVIPYRSWSYFYPTGWLTSGFAHASPGHIIGNLTSAIVLAPIAEYAWGHFPDERGTQSFGSWQTNPWIRAFLVFPAVVLLVGLATSLFALGPVIGFSGVVFAFAGFAIVHYPIVTIVGILVSRVAGTVLQGLLDPIVVATTSPSAPSAPSWATIAIQGHALGFLLGIVLGLFVLYRRDRRPNAARLLGATVIFGVVQGLHLVYWFRGGGEYVLFRGPGVALVVILALLVTLAVTASERRFVRSTTRRGVALTLVILAVAALAGPAIIPNLAVVENADLGEDAVTVEDYQITYDEEVLNEMVYVGEIELFGESTAVNTSGVIVTSEDREIWMTHTSKQGLEFRGSTEVKVGGPGWSETVPVERTGWTPTGNESVYQVAVGEEERSVFASEEKRASPRIDGRSVSVVPGDGEFTLVVAEGDNELGRTELPAENETVDAGGLTFERDQAADRTVIVAERGDTSVEVARAERHGF</sequence>
<feature type="transmembrane region" description="Helical" evidence="5">
    <location>
        <begin position="41"/>
        <end position="63"/>
    </location>
</feature>
<keyword evidence="4 5" id="KW-0472">Membrane</keyword>
<keyword evidence="7" id="KW-0378">Hydrolase</keyword>
<accession>A0A897MMS9</accession>
<feature type="domain" description="Peptidase S54 rhomboid" evidence="6">
    <location>
        <begin position="89"/>
        <end position="248"/>
    </location>
</feature>
<name>A0A897MMS9_9EURY</name>
<evidence type="ECO:0000313" key="7">
    <source>
        <dbReference type="EMBL" id="QSG01914.1"/>
    </source>
</evidence>
<keyword evidence="2 5" id="KW-0812">Transmembrane</keyword>
<dbReference type="AlphaFoldDB" id="A0A897MMS9"/>
<feature type="transmembrane region" description="Helical" evidence="5">
    <location>
        <begin position="321"/>
        <end position="340"/>
    </location>
</feature>
<feature type="transmembrane region" description="Helical" evidence="5">
    <location>
        <begin position="6"/>
        <end position="26"/>
    </location>
</feature>
<dbReference type="GO" id="GO:0016020">
    <property type="term" value="C:membrane"/>
    <property type="evidence" value="ECO:0007669"/>
    <property type="project" value="UniProtKB-SubCell"/>
</dbReference>
<dbReference type="InterPro" id="IPR035952">
    <property type="entry name" value="Rhomboid-like_sf"/>
</dbReference>
<feature type="transmembrane region" description="Helical" evidence="5">
    <location>
        <begin position="224"/>
        <end position="247"/>
    </location>
</feature>
<keyword evidence="7" id="KW-0645">Protease</keyword>
<dbReference type="GeneID" id="70684073"/>
<keyword evidence="3 5" id="KW-1133">Transmembrane helix</keyword>